<name>A0A195DRJ2_9HYME</name>
<dbReference type="AlphaFoldDB" id="A0A195DRJ2"/>
<proteinExistence type="predicted"/>
<dbReference type="EMBL" id="KQ980581">
    <property type="protein sequence ID" value="KYN15427.1"/>
    <property type="molecule type" value="Genomic_DNA"/>
</dbReference>
<evidence type="ECO:0000313" key="2">
    <source>
        <dbReference type="Proteomes" id="UP000078492"/>
    </source>
</evidence>
<dbReference type="Proteomes" id="UP000078492">
    <property type="component" value="Unassembled WGS sequence"/>
</dbReference>
<evidence type="ECO:0000313" key="1">
    <source>
        <dbReference type="EMBL" id="KYN15427.1"/>
    </source>
</evidence>
<accession>A0A195DRJ2</accession>
<gene>
    <name evidence="1" type="ORF">ALC57_12476</name>
</gene>
<reference evidence="1 2" key="1">
    <citation type="submission" date="2015-09" db="EMBL/GenBank/DDBJ databases">
        <title>Trachymyrmex cornetzi WGS genome.</title>
        <authorList>
            <person name="Nygaard S."/>
            <person name="Hu H."/>
            <person name="Boomsma J."/>
            <person name="Zhang G."/>
        </authorList>
    </citation>
    <scope>NUCLEOTIDE SEQUENCE [LARGE SCALE GENOMIC DNA]</scope>
    <source>
        <strain evidence="1">Tcor2-1</strain>
        <tissue evidence="1">Whole body</tissue>
    </source>
</reference>
<keyword evidence="2" id="KW-1185">Reference proteome</keyword>
<protein>
    <submittedName>
        <fullName evidence="1">Uncharacterized protein</fullName>
    </submittedName>
</protein>
<sequence>MAQKNGAAVRMAGWSWLEPSRPRRFQVPRIYSKATLEMKQRYMYIQIYMCMCYW</sequence>
<organism evidence="1 2">
    <name type="scientific">Trachymyrmex cornetzi</name>
    <dbReference type="NCBI Taxonomy" id="471704"/>
    <lineage>
        <taxon>Eukaryota</taxon>
        <taxon>Metazoa</taxon>
        <taxon>Ecdysozoa</taxon>
        <taxon>Arthropoda</taxon>
        <taxon>Hexapoda</taxon>
        <taxon>Insecta</taxon>
        <taxon>Pterygota</taxon>
        <taxon>Neoptera</taxon>
        <taxon>Endopterygota</taxon>
        <taxon>Hymenoptera</taxon>
        <taxon>Apocrita</taxon>
        <taxon>Aculeata</taxon>
        <taxon>Formicoidea</taxon>
        <taxon>Formicidae</taxon>
        <taxon>Myrmicinae</taxon>
        <taxon>Trachymyrmex</taxon>
    </lineage>
</organism>